<dbReference type="SUPFAM" id="SSF53448">
    <property type="entry name" value="Nucleotide-diphospho-sugar transferases"/>
    <property type="match status" value="1"/>
</dbReference>
<name>A0A225DBB7_9BACT</name>
<dbReference type="Proteomes" id="UP000214646">
    <property type="component" value="Unassembled WGS sequence"/>
</dbReference>
<dbReference type="CDD" id="cd04179">
    <property type="entry name" value="DPM_DPG-synthase_like"/>
    <property type="match status" value="1"/>
</dbReference>
<organism evidence="2 3">
    <name type="scientific">Fimbriiglobus ruber</name>
    <dbReference type="NCBI Taxonomy" id="1908690"/>
    <lineage>
        <taxon>Bacteria</taxon>
        <taxon>Pseudomonadati</taxon>
        <taxon>Planctomycetota</taxon>
        <taxon>Planctomycetia</taxon>
        <taxon>Gemmatales</taxon>
        <taxon>Gemmataceae</taxon>
        <taxon>Fimbriiglobus</taxon>
    </lineage>
</organism>
<accession>A0A225DBB7</accession>
<evidence type="ECO:0000313" key="3">
    <source>
        <dbReference type="Proteomes" id="UP000214646"/>
    </source>
</evidence>
<keyword evidence="2" id="KW-0808">Transferase</keyword>
<dbReference type="InterPro" id="IPR050256">
    <property type="entry name" value="Glycosyltransferase_2"/>
</dbReference>
<dbReference type="InterPro" id="IPR001173">
    <property type="entry name" value="Glyco_trans_2-like"/>
</dbReference>
<comment type="caution">
    <text evidence="2">The sequence shown here is derived from an EMBL/GenBank/DDBJ whole genome shotgun (WGS) entry which is preliminary data.</text>
</comment>
<feature type="domain" description="Glycosyltransferase 2-like" evidence="1">
    <location>
        <begin position="39"/>
        <end position="202"/>
    </location>
</feature>
<gene>
    <name evidence="2" type="ORF">FRUB_10567</name>
</gene>
<evidence type="ECO:0000259" key="1">
    <source>
        <dbReference type="Pfam" id="PF00535"/>
    </source>
</evidence>
<dbReference type="Pfam" id="PF00535">
    <property type="entry name" value="Glycos_transf_2"/>
    <property type="match status" value="1"/>
</dbReference>
<dbReference type="RefSeq" id="WP_202974209.1">
    <property type="nucleotide sequence ID" value="NZ_NIDE01000020.1"/>
</dbReference>
<reference evidence="3" key="1">
    <citation type="submission" date="2017-06" db="EMBL/GenBank/DDBJ databases">
        <title>Genome analysis of Fimbriiglobus ruber SP5, the first member of the order Planctomycetales with confirmed chitinolytic capability.</title>
        <authorList>
            <person name="Ravin N.V."/>
            <person name="Rakitin A.L."/>
            <person name="Ivanova A.A."/>
            <person name="Beletsky A.V."/>
            <person name="Kulichevskaya I.S."/>
            <person name="Mardanov A.V."/>
            <person name="Dedysh S.N."/>
        </authorList>
    </citation>
    <scope>NUCLEOTIDE SEQUENCE [LARGE SCALE GENOMIC DNA]</scope>
    <source>
        <strain evidence="3">SP5</strain>
    </source>
</reference>
<proteinExistence type="predicted"/>
<dbReference type="AlphaFoldDB" id="A0A225DBB7"/>
<dbReference type="EMBL" id="NIDE01000020">
    <property type="protein sequence ID" value="OWK34596.1"/>
    <property type="molecule type" value="Genomic_DNA"/>
</dbReference>
<dbReference type="GO" id="GO:0016740">
    <property type="term" value="F:transferase activity"/>
    <property type="evidence" value="ECO:0007669"/>
    <property type="project" value="UniProtKB-KW"/>
</dbReference>
<dbReference type="PANTHER" id="PTHR48090">
    <property type="entry name" value="UNDECAPRENYL-PHOSPHATE 4-DEOXY-4-FORMAMIDO-L-ARABINOSE TRANSFERASE-RELATED"/>
    <property type="match status" value="1"/>
</dbReference>
<keyword evidence="3" id="KW-1185">Reference proteome</keyword>
<dbReference type="PANTHER" id="PTHR48090:SF7">
    <property type="entry name" value="RFBJ PROTEIN"/>
    <property type="match status" value="1"/>
</dbReference>
<dbReference type="Gene3D" id="3.90.550.10">
    <property type="entry name" value="Spore Coat Polysaccharide Biosynthesis Protein SpsA, Chain A"/>
    <property type="match status" value="1"/>
</dbReference>
<sequence length="295" mass="32370">MSSTTFAASVRVSRSGLGVQVINQDKEPPAMTDPTGKLSVLIPVYNEEKTVSEILTRVLALGPVVKEIVVVDDGSKDGTANIVRARAEGEPKIRFYQAPKNQGKTAAIKQALEMATGEIIIIQDADLEYDPAEIPDVIGPILSGVADVVFGSRFLVRKAARVLYFRHYIANVFLTFLCNLLTNRNMTDIETCYKAFRAEVIKPMILTSKGFGMEVEISALICKTHARTYEVPISYYGRSYEEGKHISTMDGVAALWYIGYYNLIKPWLPSGKRYVKEVNAGLAKVGAGVMAAGKH</sequence>
<evidence type="ECO:0000313" key="2">
    <source>
        <dbReference type="EMBL" id="OWK34596.1"/>
    </source>
</evidence>
<protein>
    <submittedName>
        <fullName evidence="2">Glycosyl transferase, family 2</fullName>
    </submittedName>
</protein>
<dbReference type="InterPro" id="IPR029044">
    <property type="entry name" value="Nucleotide-diphossugar_trans"/>
</dbReference>